<gene>
    <name evidence="1" type="ORF">AVEN_238354_1</name>
</gene>
<keyword evidence="2" id="KW-1185">Reference proteome</keyword>
<dbReference type="EMBL" id="BGPR01041903">
    <property type="protein sequence ID" value="GBO18256.1"/>
    <property type="molecule type" value="Genomic_DNA"/>
</dbReference>
<comment type="caution">
    <text evidence="1">The sequence shown here is derived from an EMBL/GenBank/DDBJ whole genome shotgun (WGS) entry which is preliminary data.</text>
</comment>
<protein>
    <submittedName>
        <fullName evidence="1">Uncharacterized protein</fullName>
    </submittedName>
</protein>
<accession>A0A4Y2V2H4</accession>
<sequence>MERKKQVHLDERDLPTVAAATERRLICVFSRNGLSFRVNGDLRKIGWVGAKNCEMKSRRYLGGKADFNSLNSDRRPPNNTPFHQWRSVGAKRIILCSLVLERGGGVVTHGKVCQPLEPSWLELRLWLPHVPIGCKNIICCVVIAEGYSSKVTIQYIGHVESMEIFGYGSEPEKMVSSLDFKKDVMDESSGIYCCPLATDNRPA</sequence>
<evidence type="ECO:0000313" key="2">
    <source>
        <dbReference type="Proteomes" id="UP000499080"/>
    </source>
</evidence>
<dbReference type="AlphaFoldDB" id="A0A4Y2V2H4"/>
<organism evidence="1 2">
    <name type="scientific">Araneus ventricosus</name>
    <name type="common">Orbweaver spider</name>
    <name type="synonym">Epeira ventricosa</name>
    <dbReference type="NCBI Taxonomy" id="182803"/>
    <lineage>
        <taxon>Eukaryota</taxon>
        <taxon>Metazoa</taxon>
        <taxon>Ecdysozoa</taxon>
        <taxon>Arthropoda</taxon>
        <taxon>Chelicerata</taxon>
        <taxon>Arachnida</taxon>
        <taxon>Araneae</taxon>
        <taxon>Araneomorphae</taxon>
        <taxon>Entelegynae</taxon>
        <taxon>Araneoidea</taxon>
        <taxon>Araneidae</taxon>
        <taxon>Araneus</taxon>
    </lineage>
</organism>
<evidence type="ECO:0000313" key="1">
    <source>
        <dbReference type="EMBL" id="GBO18256.1"/>
    </source>
</evidence>
<reference evidence="1 2" key="1">
    <citation type="journal article" date="2019" name="Sci. Rep.">
        <title>Orb-weaving spider Araneus ventricosus genome elucidates the spidroin gene catalogue.</title>
        <authorList>
            <person name="Kono N."/>
            <person name="Nakamura H."/>
            <person name="Ohtoshi R."/>
            <person name="Moran D.A.P."/>
            <person name="Shinohara A."/>
            <person name="Yoshida Y."/>
            <person name="Fujiwara M."/>
            <person name="Mori M."/>
            <person name="Tomita M."/>
            <person name="Arakawa K."/>
        </authorList>
    </citation>
    <scope>NUCLEOTIDE SEQUENCE [LARGE SCALE GENOMIC DNA]</scope>
</reference>
<name>A0A4Y2V2H4_ARAVE</name>
<proteinExistence type="predicted"/>
<dbReference type="Proteomes" id="UP000499080">
    <property type="component" value="Unassembled WGS sequence"/>
</dbReference>